<evidence type="ECO:0000313" key="3">
    <source>
        <dbReference type="Proteomes" id="UP000192247"/>
    </source>
</evidence>
<evidence type="ECO:0000313" key="2">
    <source>
        <dbReference type="EMBL" id="OQR67122.1"/>
    </source>
</evidence>
<dbReference type="AlphaFoldDB" id="A0A1V9X1J7"/>
<feature type="compositionally biased region" description="Polar residues" evidence="1">
    <location>
        <begin position="87"/>
        <end position="103"/>
    </location>
</feature>
<dbReference type="EMBL" id="MNPL01029866">
    <property type="protein sequence ID" value="OQR67122.1"/>
    <property type="molecule type" value="Genomic_DNA"/>
</dbReference>
<proteinExistence type="predicted"/>
<organism evidence="2 3">
    <name type="scientific">Tropilaelaps mercedesae</name>
    <dbReference type="NCBI Taxonomy" id="418985"/>
    <lineage>
        <taxon>Eukaryota</taxon>
        <taxon>Metazoa</taxon>
        <taxon>Ecdysozoa</taxon>
        <taxon>Arthropoda</taxon>
        <taxon>Chelicerata</taxon>
        <taxon>Arachnida</taxon>
        <taxon>Acari</taxon>
        <taxon>Parasitiformes</taxon>
        <taxon>Mesostigmata</taxon>
        <taxon>Gamasina</taxon>
        <taxon>Dermanyssoidea</taxon>
        <taxon>Laelapidae</taxon>
        <taxon>Tropilaelaps</taxon>
    </lineage>
</organism>
<dbReference type="InParanoid" id="A0A1V9X1J7"/>
<name>A0A1V9X1J7_9ACAR</name>
<gene>
    <name evidence="2" type="ORF">BIW11_02255</name>
</gene>
<keyword evidence="3" id="KW-1185">Reference proteome</keyword>
<protein>
    <submittedName>
        <fullName evidence="2">Voltage-dependent calcium channel type D subunit alpha-1-like</fullName>
    </submittedName>
</protein>
<sequence>MRGVPSGTGPRPSYSNPPQHHFVSGHSYIALTSLNVLTVLQGLGKYCDPDFVRATQRELAEAFNLTQEQMDRAAHEILQAESRRHSTPSGHSGQPNPTNSTQL</sequence>
<accession>A0A1V9X1J7</accession>
<dbReference type="OrthoDB" id="6425079at2759"/>
<reference evidence="2 3" key="1">
    <citation type="journal article" date="2017" name="Gigascience">
        <title>Draft genome of the honey bee ectoparasitic mite, Tropilaelaps mercedesae, is shaped by the parasitic life history.</title>
        <authorList>
            <person name="Dong X."/>
            <person name="Armstrong S.D."/>
            <person name="Xia D."/>
            <person name="Makepeace B.L."/>
            <person name="Darby A.C."/>
            <person name="Kadowaki T."/>
        </authorList>
    </citation>
    <scope>NUCLEOTIDE SEQUENCE [LARGE SCALE GENOMIC DNA]</scope>
    <source>
        <strain evidence="2">Wuxi-XJTLU</strain>
    </source>
</reference>
<feature type="region of interest" description="Disordered" evidence="1">
    <location>
        <begin position="1"/>
        <end position="21"/>
    </location>
</feature>
<evidence type="ECO:0000256" key="1">
    <source>
        <dbReference type="SAM" id="MobiDB-lite"/>
    </source>
</evidence>
<dbReference type="STRING" id="418985.A0A1V9X1J7"/>
<dbReference type="Proteomes" id="UP000192247">
    <property type="component" value="Unassembled WGS sequence"/>
</dbReference>
<comment type="caution">
    <text evidence="2">The sequence shown here is derived from an EMBL/GenBank/DDBJ whole genome shotgun (WGS) entry which is preliminary data.</text>
</comment>
<feature type="region of interest" description="Disordered" evidence="1">
    <location>
        <begin position="77"/>
        <end position="103"/>
    </location>
</feature>